<comment type="caution">
    <text evidence="8">The sequence shown here is derived from an EMBL/GenBank/DDBJ whole genome shotgun (WGS) entry which is preliminary data.</text>
</comment>
<dbReference type="Pfam" id="PF07690">
    <property type="entry name" value="MFS_1"/>
    <property type="match status" value="1"/>
</dbReference>
<protein>
    <submittedName>
        <fullName evidence="8">MFS transporter</fullName>
    </submittedName>
</protein>
<comment type="subcellular location">
    <subcellularLocation>
        <location evidence="1">Cell membrane</location>
        <topology evidence="1">Multi-pass membrane protein</topology>
    </subcellularLocation>
</comment>
<evidence type="ECO:0000256" key="3">
    <source>
        <dbReference type="ARBA" id="ARBA00022692"/>
    </source>
</evidence>
<evidence type="ECO:0000256" key="6">
    <source>
        <dbReference type="SAM" id="Phobius"/>
    </source>
</evidence>
<dbReference type="OrthoDB" id="4965946at2"/>
<dbReference type="GO" id="GO:0022857">
    <property type="term" value="F:transmembrane transporter activity"/>
    <property type="evidence" value="ECO:0007669"/>
    <property type="project" value="InterPro"/>
</dbReference>
<evidence type="ECO:0000256" key="5">
    <source>
        <dbReference type="ARBA" id="ARBA00023136"/>
    </source>
</evidence>
<feature type="transmembrane region" description="Helical" evidence="6">
    <location>
        <begin position="281"/>
        <end position="301"/>
    </location>
</feature>
<dbReference type="EMBL" id="VOBL01000007">
    <property type="protein sequence ID" value="KAA0977305.1"/>
    <property type="molecule type" value="Genomic_DNA"/>
</dbReference>
<keyword evidence="2" id="KW-1003">Cell membrane</keyword>
<proteinExistence type="predicted"/>
<keyword evidence="3 6" id="KW-0812">Transmembrane</keyword>
<keyword evidence="5 6" id="KW-0472">Membrane</keyword>
<dbReference type="Gene3D" id="1.20.1250.20">
    <property type="entry name" value="MFS general substrate transporter like domains"/>
    <property type="match status" value="1"/>
</dbReference>
<feature type="transmembrane region" description="Helical" evidence="6">
    <location>
        <begin position="367"/>
        <end position="386"/>
    </location>
</feature>
<dbReference type="PROSITE" id="PS50850">
    <property type="entry name" value="MFS"/>
    <property type="match status" value="1"/>
</dbReference>
<dbReference type="AlphaFoldDB" id="A0A5B0EGL8"/>
<evidence type="ECO:0000313" key="9">
    <source>
        <dbReference type="Proteomes" id="UP000323856"/>
    </source>
</evidence>
<feature type="transmembrane region" description="Helical" evidence="6">
    <location>
        <begin position="247"/>
        <end position="269"/>
    </location>
</feature>
<feature type="transmembrane region" description="Helical" evidence="6">
    <location>
        <begin position="87"/>
        <end position="107"/>
    </location>
</feature>
<organism evidence="8 9">
    <name type="scientific">Paeniglutamicibacter gangotriensis</name>
    <dbReference type="NCBI Taxonomy" id="254787"/>
    <lineage>
        <taxon>Bacteria</taxon>
        <taxon>Bacillati</taxon>
        <taxon>Actinomycetota</taxon>
        <taxon>Actinomycetes</taxon>
        <taxon>Micrococcales</taxon>
        <taxon>Micrococcaceae</taxon>
        <taxon>Paeniglutamicibacter</taxon>
    </lineage>
</organism>
<name>A0A5B0EGL8_9MICC</name>
<feature type="domain" description="Major facilitator superfamily (MFS) profile" evidence="7">
    <location>
        <begin position="1"/>
        <end position="421"/>
    </location>
</feature>
<keyword evidence="4 6" id="KW-1133">Transmembrane helix</keyword>
<dbReference type="CDD" id="cd06173">
    <property type="entry name" value="MFS_MefA_like"/>
    <property type="match status" value="1"/>
</dbReference>
<sequence>MLGSWKTSCKPRGAPLWRNRQYLFWLGADTGSELGMALHSFTVPLVALMVTGSPAQAGLIAALGQLTRVVSTLPGGVLADRGDRRRLMMLGGVLGAVGAAGFCIAALGGFMGFWMLLILHVLTSLRNGIFGSASDAALKDLVPESKLASALAANQGRDAVISLAGGPLGGVLLSLSRVAAFGAIGVAHAVAAASATCISPPSPPPAASTTPPDLSGPSAQIGTIRSYLAEGMAGMVWLLRRRDLRGVLLISTLLNLGINASIVSVVFALQQRGEPVSAIGWVSGSLGVGMLLGSLPAAALLRRLRTGFAVCAGVVVAACAMCLIPLTTSVPWVCVLMGIAIIGAPTINAGLGGYFMSAVPNRLLGRATSASALLGMAALPLAPLIAGFGYPMWGWAGLLWFCAGITVFATALAVANRPLRTLPNQSNWAEHAAAHARDDAALAAPKR</sequence>
<reference evidence="8 9" key="1">
    <citation type="submission" date="2019-07" db="EMBL/GenBank/DDBJ databases">
        <title>Analysis of the biochemical properties, biological activity and biotechnological potential of siderophores and biosurfactants produced by Antarctic psychrotolerant bacteria.</title>
        <authorList>
            <person name="Styczynski M."/>
            <person name="Krucon T."/>
            <person name="Decewicz P."/>
            <person name="Dziewit L."/>
        </authorList>
    </citation>
    <scope>NUCLEOTIDE SEQUENCE [LARGE SCALE GENOMIC DNA]</scope>
    <source>
        <strain evidence="8 9">ANT_H27</strain>
    </source>
</reference>
<feature type="transmembrane region" description="Helical" evidence="6">
    <location>
        <begin position="392"/>
        <end position="415"/>
    </location>
</feature>
<feature type="transmembrane region" description="Helical" evidence="6">
    <location>
        <begin position="308"/>
        <end position="326"/>
    </location>
</feature>
<dbReference type="GO" id="GO:0005886">
    <property type="term" value="C:plasma membrane"/>
    <property type="evidence" value="ECO:0007669"/>
    <property type="project" value="UniProtKB-SubCell"/>
</dbReference>
<dbReference type="RefSeq" id="WP_149619353.1">
    <property type="nucleotide sequence ID" value="NZ_VOBL01000007.1"/>
</dbReference>
<dbReference type="InterPro" id="IPR036259">
    <property type="entry name" value="MFS_trans_sf"/>
</dbReference>
<dbReference type="Proteomes" id="UP000323856">
    <property type="component" value="Unassembled WGS sequence"/>
</dbReference>
<dbReference type="PANTHER" id="PTHR23513">
    <property type="entry name" value="INTEGRAL MEMBRANE EFFLUX PROTEIN-RELATED"/>
    <property type="match status" value="1"/>
</dbReference>
<feature type="transmembrane region" description="Helical" evidence="6">
    <location>
        <begin position="332"/>
        <end position="355"/>
    </location>
</feature>
<dbReference type="InterPro" id="IPR011701">
    <property type="entry name" value="MFS"/>
</dbReference>
<evidence type="ECO:0000259" key="7">
    <source>
        <dbReference type="PROSITE" id="PS50850"/>
    </source>
</evidence>
<evidence type="ECO:0000256" key="1">
    <source>
        <dbReference type="ARBA" id="ARBA00004651"/>
    </source>
</evidence>
<evidence type="ECO:0000256" key="2">
    <source>
        <dbReference type="ARBA" id="ARBA00022475"/>
    </source>
</evidence>
<dbReference type="PANTHER" id="PTHR23513:SF6">
    <property type="entry name" value="MAJOR FACILITATOR SUPERFAMILY ASSOCIATED DOMAIN-CONTAINING PROTEIN"/>
    <property type="match status" value="1"/>
</dbReference>
<evidence type="ECO:0000256" key="4">
    <source>
        <dbReference type="ARBA" id="ARBA00022989"/>
    </source>
</evidence>
<gene>
    <name evidence="8" type="ORF">FQ154_08310</name>
</gene>
<dbReference type="InterPro" id="IPR020846">
    <property type="entry name" value="MFS_dom"/>
</dbReference>
<evidence type="ECO:0000313" key="8">
    <source>
        <dbReference type="EMBL" id="KAA0977305.1"/>
    </source>
</evidence>
<accession>A0A5B0EGL8</accession>
<dbReference type="SUPFAM" id="SSF103473">
    <property type="entry name" value="MFS general substrate transporter"/>
    <property type="match status" value="1"/>
</dbReference>